<evidence type="ECO:0000259" key="3">
    <source>
        <dbReference type="PROSITE" id="PS50048"/>
    </source>
</evidence>
<dbReference type="GO" id="GO:0003677">
    <property type="term" value="F:DNA binding"/>
    <property type="evidence" value="ECO:0007669"/>
    <property type="project" value="InterPro"/>
</dbReference>
<organism evidence="4 5">
    <name type="scientific">Dactylonectria estremocensis</name>
    <dbReference type="NCBI Taxonomy" id="1079267"/>
    <lineage>
        <taxon>Eukaryota</taxon>
        <taxon>Fungi</taxon>
        <taxon>Dikarya</taxon>
        <taxon>Ascomycota</taxon>
        <taxon>Pezizomycotina</taxon>
        <taxon>Sordariomycetes</taxon>
        <taxon>Hypocreomycetidae</taxon>
        <taxon>Hypocreales</taxon>
        <taxon>Nectriaceae</taxon>
        <taxon>Dactylonectria</taxon>
    </lineage>
</organism>
<proteinExistence type="predicted"/>
<dbReference type="OrthoDB" id="4685598at2759"/>
<dbReference type="Proteomes" id="UP000717696">
    <property type="component" value="Unassembled WGS sequence"/>
</dbReference>
<dbReference type="EMBL" id="JAGMUU010000010">
    <property type="protein sequence ID" value="KAH7144254.1"/>
    <property type="molecule type" value="Genomic_DNA"/>
</dbReference>
<reference evidence="4" key="1">
    <citation type="journal article" date="2021" name="Nat. Commun.">
        <title>Genetic determinants of endophytism in the Arabidopsis root mycobiome.</title>
        <authorList>
            <person name="Mesny F."/>
            <person name="Miyauchi S."/>
            <person name="Thiergart T."/>
            <person name="Pickel B."/>
            <person name="Atanasova L."/>
            <person name="Karlsson M."/>
            <person name="Huettel B."/>
            <person name="Barry K.W."/>
            <person name="Haridas S."/>
            <person name="Chen C."/>
            <person name="Bauer D."/>
            <person name="Andreopoulos W."/>
            <person name="Pangilinan J."/>
            <person name="LaButti K."/>
            <person name="Riley R."/>
            <person name="Lipzen A."/>
            <person name="Clum A."/>
            <person name="Drula E."/>
            <person name="Henrissat B."/>
            <person name="Kohler A."/>
            <person name="Grigoriev I.V."/>
            <person name="Martin F.M."/>
            <person name="Hacquard S."/>
        </authorList>
    </citation>
    <scope>NUCLEOTIDE SEQUENCE</scope>
    <source>
        <strain evidence="4">MPI-CAGE-AT-0021</strain>
    </source>
</reference>
<evidence type="ECO:0000256" key="2">
    <source>
        <dbReference type="ARBA" id="ARBA00023242"/>
    </source>
</evidence>
<dbReference type="Pfam" id="PF04082">
    <property type="entry name" value="Fungal_trans"/>
    <property type="match status" value="1"/>
</dbReference>
<dbReference type="Gene3D" id="4.10.240.10">
    <property type="entry name" value="Zn(2)-C6 fungal-type DNA-binding domain"/>
    <property type="match status" value="1"/>
</dbReference>
<dbReference type="CDD" id="cd12148">
    <property type="entry name" value="fungal_TF_MHR"/>
    <property type="match status" value="1"/>
</dbReference>
<keyword evidence="5" id="KW-1185">Reference proteome</keyword>
<accession>A0A9P9J534</accession>
<sequence length="632" mass="71755">MEPEPSRAHSLNNSTRRLALNACDACRQRKTKCDESKPSCGRCARLQLSCSYAETVTSKKNLSVIELTAALSRMERKIDTLTERIPEIQGPSRTAEVTNQLISSVQPHREDTDYYPINMRSPSIPMQTYFVPSNTEFPQHPGELSLSERHSTAPQNLLLWPCSMLKLSEHELNYPVQLEIKQPRLPKTKMPPVFINHQGDDGWISHLSLHQLRQLTQLYFSHFHPPYLLVDEATFHGHHLAAALKNDFRHGIDSALSLLVLSLGAVAAYHTGSKEWAQADSKDDQTFVGLGLFNLACEVFEIVEAADWTSVQCLLLMGVFYASKLRIYDCWKVIHRACCTILILLPLHTALDAHQCQLYWVAYLHESQLLAEFDFPPSGLGVYASSVPLPLVPESSQDIHQEYQFFFLAHIAMRRLLNRIHFHLFNRKQDDDHASHIGSPSVFEPDKLLHTSQSVISELDRQVEEWRACLPATLQFPSYSVSHQGHYNPEPYRPRDTHGRLKGNLMARYFAAKFIIHRPFVYRTLHHDPASPLSEPDKLGARVALDSAVLSVRHSGILHEPIALLLHPVNSCRSFFAFAVQVAFLSRAREPYCTALPDDWEVIRLAQDRIARDAAPFSPAVARDLEILQRLT</sequence>
<dbReference type="SMART" id="SM00066">
    <property type="entry name" value="GAL4"/>
    <property type="match status" value="1"/>
</dbReference>
<dbReference type="InterPro" id="IPR007219">
    <property type="entry name" value="XnlR_reg_dom"/>
</dbReference>
<evidence type="ECO:0000313" key="4">
    <source>
        <dbReference type="EMBL" id="KAH7144254.1"/>
    </source>
</evidence>
<keyword evidence="2" id="KW-0539">Nucleus</keyword>
<dbReference type="InterPro" id="IPR053181">
    <property type="entry name" value="EcdB-like_regulator"/>
</dbReference>
<dbReference type="CDD" id="cd00067">
    <property type="entry name" value="GAL4"/>
    <property type="match status" value="1"/>
</dbReference>
<dbReference type="GO" id="GO:0008270">
    <property type="term" value="F:zinc ion binding"/>
    <property type="evidence" value="ECO:0007669"/>
    <property type="project" value="InterPro"/>
</dbReference>
<dbReference type="SUPFAM" id="SSF57701">
    <property type="entry name" value="Zn2/Cys6 DNA-binding domain"/>
    <property type="match status" value="1"/>
</dbReference>
<keyword evidence="1" id="KW-0479">Metal-binding</keyword>
<gene>
    <name evidence="4" type="ORF">B0J13DRAFT_41528</name>
</gene>
<feature type="domain" description="Zn(2)-C6 fungal-type" evidence="3">
    <location>
        <begin position="22"/>
        <end position="52"/>
    </location>
</feature>
<dbReference type="PANTHER" id="PTHR47785:SF6">
    <property type="entry name" value="ZN(II)2CYS6 TRANSCRIPTION FACTOR (EUROFUNG)"/>
    <property type="match status" value="1"/>
</dbReference>
<evidence type="ECO:0000313" key="5">
    <source>
        <dbReference type="Proteomes" id="UP000717696"/>
    </source>
</evidence>
<dbReference type="GO" id="GO:0006351">
    <property type="term" value="P:DNA-templated transcription"/>
    <property type="evidence" value="ECO:0007669"/>
    <property type="project" value="InterPro"/>
</dbReference>
<dbReference type="PANTHER" id="PTHR47785">
    <property type="entry name" value="ZN(II)2CYS6 TRANSCRIPTION FACTOR (EUROFUNG)-RELATED-RELATED"/>
    <property type="match status" value="1"/>
</dbReference>
<name>A0A9P9J534_9HYPO</name>
<dbReference type="GO" id="GO:0000981">
    <property type="term" value="F:DNA-binding transcription factor activity, RNA polymerase II-specific"/>
    <property type="evidence" value="ECO:0007669"/>
    <property type="project" value="InterPro"/>
</dbReference>
<dbReference type="AlphaFoldDB" id="A0A9P9J534"/>
<protein>
    <recommendedName>
        <fullName evidence="3">Zn(2)-C6 fungal-type domain-containing protein</fullName>
    </recommendedName>
</protein>
<comment type="caution">
    <text evidence="4">The sequence shown here is derived from an EMBL/GenBank/DDBJ whole genome shotgun (WGS) entry which is preliminary data.</text>
</comment>
<dbReference type="InterPro" id="IPR001138">
    <property type="entry name" value="Zn2Cys6_DnaBD"/>
</dbReference>
<dbReference type="PROSITE" id="PS50048">
    <property type="entry name" value="ZN2_CY6_FUNGAL_2"/>
    <property type="match status" value="1"/>
</dbReference>
<evidence type="ECO:0000256" key="1">
    <source>
        <dbReference type="ARBA" id="ARBA00022723"/>
    </source>
</evidence>
<dbReference type="Pfam" id="PF00172">
    <property type="entry name" value="Zn_clus"/>
    <property type="match status" value="1"/>
</dbReference>
<dbReference type="InterPro" id="IPR036864">
    <property type="entry name" value="Zn2-C6_fun-type_DNA-bd_sf"/>
</dbReference>
<dbReference type="PROSITE" id="PS00463">
    <property type="entry name" value="ZN2_CY6_FUNGAL_1"/>
    <property type="match status" value="1"/>
</dbReference>